<feature type="region of interest" description="Disordered" evidence="1">
    <location>
        <begin position="29"/>
        <end position="89"/>
    </location>
</feature>
<dbReference type="Proteomes" id="UP001165586">
    <property type="component" value="Unassembled WGS sequence"/>
</dbReference>
<feature type="compositionally biased region" description="Low complexity" evidence="1">
    <location>
        <begin position="53"/>
        <end position="74"/>
    </location>
</feature>
<comment type="caution">
    <text evidence="2">The sequence shown here is derived from an EMBL/GenBank/DDBJ whole genome shotgun (WGS) entry which is preliminary data.</text>
</comment>
<evidence type="ECO:0000256" key="1">
    <source>
        <dbReference type="SAM" id="MobiDB-lite"/>
    </source>
</evidence>
<accession>A0ABT2GZL3</accession>
<dbReference type="EMBL" id="JANLCJ010000002">
    <property type="protein sequence ID" value="MCS5733404.1"/>
    <property type="molecule type" value="Genomic_DNA"/>
</dbReference>
<gene>
    <name evidence="2" type="ORF">N1032_06600</name>
</gene>
<name>A0ABT2GZL3_9MICO</name>
<proteinExistence type="predicted"/>
<protein>
    <submittedName>
        <fullName evidence="2">Uncharacterized protein</fullName>
    </submittedName>
</protein>
<evidence type="ECO:0000313" key="3">
    <source>
        <dbReference type="Proteomes" id="UP001165586"/>
    </source>
</evidence>
<feature type="region of interest" description="Disordered" evidence="1">
    <location>
        <begin position="111"/>
        <end position="131"/>
    </location>
</feature>
<evidence type="ECO:0000313" key="2">
    <source>
        <dbReference type="EMBL" id="MCS5733404.1"/>
    </source>
</evidence>
<dbReference type="RefSeq" id="WP_259538225.1">
    <property type="nucleotide sequence ID" value="NZ_JANLCJ010000002.1"/>
</dbReference>
<sequence length="131" mass="13469">MASSTGTKCPVCGKSVAVGLVSQTLIPHEDKNGQRCAGSGQAPAVSTRGTGGAARTRSSSGSSGSSRAAGSAAAKKSIPPTKGGVTVRRVEVDAEAVRERQERAERLRQERAEAARARNDVNVSYFDEPGV</sequence>
<organism evidence="2 3">
    <name type="scientific">Herbiconiux daphne</name>
    <dbReference type="NCBI Taxonomy" id="2970914"/>
    <lineage>
        <taxon>Bacteria</taxon>
        <taxon>Bacillati</taxon>
        <taxon>Actinomycetota</taxon>
        <taxon>Actinomycetes</taxon>
        <taxon>Micrococcales</taxon>
        <taxon>Microbacteriaceae</taxon>
        <taxon>Herbiconiux</taxon>
    </lineage>
</organism>
<keyword evidence="3" id="KW-1185">Reference proteome</keyword>
<reference evidence="2" key="1">
    <citation type="submission" date="2022-08" db="EMBL/GenBank/DDBJ databases">
        <authorList>
            <person name="Deng Y."/>
            <person name="Han X.-F."/>
            <person name="Zhang Y.-Q."/>
        </authorList>
    </citation>
    <scope>NUCLEOTIDE SEQUENCE</scope>
    <source>
        <strain evidence="2">CPCC 203386</strain>
    </source>
</reference>